<evidence type="ECO:0000256" key="3">
    <source>
        <dbReference type="ARBA" id="ARBA00022704"/>
    </source>
</evidence>
<dbReference type="InterPro" id="IPR046350">
    <property type="entry name" value="Cystatin_sf"/>
</dbReference>
<evidence type="ECO:0000313" key="8">
    <source>
        <dbReference type="EMBL" id="KAJ7338349.1"/>
    </source>
</evidence>
<evidence type="ECO:0000256" key="2">
    <source>
        <dbReference type="ARBA" id="ARBA00022690"/>
    </source>
</evidence>
<accession>A0A9Q1B4S7</accession>
<dbReference type="PANTHER" id="PTHR46186:SF2">
    <property type="entry name" value="CYSTATIN"/>
    <property type="match status" value="1"/>
</dbReference>
<dbReference type="GO" id="GO:0005615">
    <property type="term" value="C:extracellular space"/>
    <property type="evidence" value="ECO:0007669"/>
    <property type="project" value="TreeGrafter"/>
</dbReference>
<evidence type="ECO:0000256" key="6">
    <source>
        <dbReference type="SAM" id="SignalP"/>
    </source>
</evidence>
<dbReference type="GO" id="GO:0004869">
    <property type="term" value="F:cysteine-type endopeptidase inhibitor activity"/>
    <property type="evidence" value="ECO:0007669"/>
    <property type="project" value="UniProtKB-KW"/>
</dbReference>
<dbReference type="Pfam" id="PF00031">
    <property type="entry name" value="Cystatin"/>
    <property type="match status" value="1"/>
</dbReference>
<proteinExistence type="inferred from homology"/>
<keyword evidence="4" id="KW-1015">Disulfide bond</keyword>
<evidence type="ECO:0000259" key="7">
    <source>
        <dbReference type="SMART" id="SM00043"/>
    </source>
</evidence>
<feature type="region of interest" description="Disordered" evidence="5">
    <location>
        <begin position="304"/>
        <end position="331"/>
    </location>
</feature>
<reference evidence="8" key="1">
    <citation type="journal article" date="2023" name="DNA Res.">
        <title>Chromosome-level genome assembly of Phrynocephalus forsythii using third-generation DNA sequencing and Hi-C analysis.</title>
        <authorList>
            <person name="Qi Y."/>
            <person name="Zhao W."/>
            <person name="Zhao Y."/>
            <person name="Niu C."/>
            <person name="Cao S."/>
            <person name="Zhang Y."/>
        </authorList>
    </citation>
    <scope>NUCLEOTIDE SEQUENCE</scope>
    <source>
        <tissue evidence="8">Muscle</tissue>
    </source>
</reference>
<dbReference type="InterPro" id="IPR018073">
    <property type="entry name" value="Prot_inh_cystat_CS"/>
</dbReference>
<dbReference type="PANTHER" id="PTHR46186">
    <property type="entry name" value="CYSTATIN"/>
    <property type="match status" value="1"/>
</dbReference>
<dbReference type="AlphaFoldDB" id="A0A9Q1B4S7"/>
<comment type="caution">
    <text evidence="8">The sequence shown here is derived from an EMBL/GenBank/DDBJ whole genome shotgun (WGS) entry which is preliminary data.</text>
</comment>
<feature type="chain" id="PRO_5040209330" description="Cystatin domain-containing protein" evidence="6">
    <location>
        <begin position="23"/>
        <end position="397"/>
    </location>
</feature>
<keyword evidence="3" id="KW-0789">Thiol protease inhibitor</keyword>
<dbReference type="SMART" id="SM00043">
    <property type="entry name" value="CY"/>
    <property type="match status" value="1"/>
</dbReference>
<keyword evidence="9" id="KW-1185">Reference proteome</keyword>
<dbReference type="SUPFAM" id="SSF54403">
    <property type="entry name" value="Cystatin/monellin"/>
    <property type="match status" value="1"/>
</dbReference>
<dbReference type="GO" id="GO:0005737">
    <property type="term" value="C:cytoplasm"/>
    <property type="evidence" value="ECO:0007669"/>
    <property type="project" value="TreeGrafter"/>
</dbReference>
<feature type="compositionally biased region" description="Low complexity" evidence="5">
    <location>
        <begin position="304"/>
        <end position="313"/>
    </location>
</feature>
<evidence type="ECO:0000313" key="9">
    <source>
        <dbReference type="Proteomes" id="UP001142489"/>
    </source>
</evidence>
<feature type="domain" description="Cystatin" evidence="7">
    <location>
        <begin position="24"/>
        <end position="129"/>
    </location>
</feature>
<dbReference type="InterPro" id="IPR000010">
    <property type="entry name" value="Cystatin_dom"/>
</dbReference>
<dbReference type="Proteomes" id="UP001142489">
    <property type="component" value="Unassembled WGS sequence"/>
</dbReference>
<dbReference type="OrthoDB" id="1908104at2759"/>
<feature type="region of interest" description="Disordered" evidence="5">
    <location>
        <begin position="208"/>
        <end position="242"/>
    </location>
</feature>
<dbReference type="GO" id="GO:0031982">
    <property type="term" value="C:vesicle"/>
    <property type="evidence" value="ECO:0007669"/>
    <property type="project" value="TreeGrafter"/>
</dbReference>
<organism evidence="8 9">
    <name type="scientific">Phrynocephalus forsythii</name>
    <dbReference type="NCBI Taxonomy" id="171643"/>
    <lineage>
        <taxon>Eukaryota</taxon>
        <taxon>Metazoa</taxon>
        <taxon>Chordata</taxon>
        <taxon>Craniata</taxon>
        <taxon>Vertebrata</taxon>
        <taxon>Euteleostomi</taxon>
        <taxon>Lepidosauria</taxon>
        <taxon>Squamata</taxon>
        <taxon>Bifurcata</taxon>
        <taxon>Unidentata</taxon>
        <taxon>Episquamata</taxon>
        <taxon>Toxicofera</taxon>
        <taxon>Iguania</taxon>
        <taxon>Acrodonta</taxon>
        <taxon>Agamidae</taxon>
        <taxon>Agaminae</taxon>
        <taxon>Phrynocephalus</taxon>
    </lineage>
</organism>
<evidence type="ECO:0000256" key="5">
    <source>
        <dbReference type="SAM" id="MobiDB-lite"/>
    </source>
</evidence>
<protein>
    <recommendedName>
        <fullName evidence="7">Cystatin domain-containing protein</fullName>
    </recommendedName>
</protein>
<keyword evidence="6" id="KW-0732">Signal</keyword>
<dbReference type="PROSITE" id="PS00287">
    <property type="entry name" value="CYSTATIN"/>
    <property type="match status" value="1"/>
</dbReference>
<keyword evidence="2" id="KW-0646">Protease inhibitor</keyword>
<feature type="signal peptide" evidence="6">
    <location>
        <begin position="1"/>
        <end position="22"/>
    </location>
</feature>
<sequence length="397" mass="43621">MASSRWLLVCGALLLGVALAVGQRMLGAPIEVSSKDEGAQRALQFAMNEYNRASNDMYTSRVSEVISVRKQIVSGVKYFLDVKVGRTTCTKPAADLENCAFHEAPELAQALYPACRLPVGPPVPVYARVSEVQFSDPDIGKKCHLHEDFCSLQASPHLGGGGGGGGGRHRYPVKGMFHLVISEFEKSYEWDRTNSRLAYQHAISTPGPMMSHPFERKDETSPSSPASVDWEQNKDGFRRAPGTAPTRVAKCVGPTPRICHTNTLVGYGWLVLGSIVNPSWPLSGYQLRASAQCEFTKGREAARAAGASLPARSRAWEDRSRRSKPGWGGSDHRQLCALASRETTGVCGPWASHAFFYPSQPWQLKSCLDPRGREMRDTIVILSWTLFLLTQQQLEKA</sequence>
<evidence type="ECO:0000256" key="4">
    <source>
        <dbReference type="ARBA" id="ARBA00023157"/>
    </source>
</evidence>
<dbReference type="EMBL" id="JAPFRF010000003">
    <property type="protein sequence ID" value="KAJ7338349.1"/>
    <property type="molecule type" value="Genomic_DNA"/>
</dbReference>
<dbReference type="Gene3D" id="3.10.450.10">
    <property type="match status" value="1"/>
</dbReference>
<comment type="similarity">
    <text evidence="1">Belongs to the cystatin family.</text>
</comment>
<evidence type="ECO:0000256" key="1">
    <source>
        <dbReference type="ARBA" id="ARBA00009403"/>
    </source>
</evidence>
<name>A0A9Q1B4S7_9SAUR</name>
<dbReference type="FunFam" id="3.10.450.10:FF:000004">
    <property type="entry name" value="Cystatin C"/>
    <property type="match status" value="1"/>
</dbReference>
<dbReference type="CDD" id="cd00042">
    <property type="entry name" value="CY"/>
    <property type="match status" value="1"/>
</dbReference>
<gene>
    <name evidence="8" type="ORF">JRQ81_011340</name>
</gene>